<evidence type="ECO:0000256" key="3">
    <source>
        <dbReference type="ARBA" id="ARBA00022679"/>
    </source>
</evidence>
<feature type="transmembrane region" description="Helical" evidence="7">
    <location>
        <begin position="406"/>
        <end position="425"/>
    </location>
</feature>
<evidence type="ECO:0000256" key="1">
    <source>
        <dbReference type="ARBA" id="ARBA00004141"/>
    </source>
</evidence>
<comment type="caution">
    <text evidence="8">The sequence shown here is derived from an EMBL/GenBank/DDBJ whole genome shotgun (WGS) entry which is preliminary data.</text>
</comment>
<dbReference type="Proteomes" id="UP001230685">
    <property type="component" value="Unassembled WGS sequence"/>
</dbReference>
<dbReference type="Pfam" id="PF13641">
    <property type="entry name" value="Glyco_tranf_2_3"/>
    <property type="match status" value="1"/>
</dbReference>
<name>A0ABT9EP97_9SPHN</name>
<dbReference type="InterPro" id="IPR029044">
    <property type="entry name" value="Nucleotide-diphossugar_trans"/>
</dbReference>
<dbReference type="PANTHER" id="PTHR43867:SF2">
    <property type="entry name" value="CELLULOSE SYNTHASE CATALYTIC SUBUNIT A [UDP-FORMING]"/>
    <property type="match status" value="1"/>
</dbReference>
<dbReference type="SUPFAM" id="SSF53448">
    <property type="entry name" value="Nucleotide-diphospho-sugar transferases"/>
    <property type="match status" value="1"/>
</dbReference>
<evidence type="ECO:0000256" key="7">
    <source>
        <dbReference type="SAM" id="Phobius"/>
    </source>
</evidence>
<evidence type="ECO:0000256" key="4">
    <source>
        <dbReference type="ARBA" id="ARBA00022692"/>
    </source>
</evidence>
<keyword evidence="9" id="KW-1185">Reference proteome</keyword>
<dbReference type="InterPro" id="IPR050321">
    <property type="entry name" value="Glycosyltr_2/OpgH_subfam"/>
</dbReference>
<evidence type="ECO:0000313" key="9">
    <source>
        <dbReference type="Proteomes" id="UP001230685"/>
    </source>
</evidence>
<evidence type="ECO:0000256" key="2">
    <source>
        <dbReference type="ARBA" id="ARBA00022676"/>
    </source>
</evidence>
<evidence type="ECO:0000313" key="8">
    <source>
        <dbReference type="EMBL" id="MDP1028603.1"/>
    </source>
</evidence>
<protein>
    <submittedName>
        <fullName evidence="8">Glycosyl transferase family protein</fullName>
    </submittedName>
</protein>
<feature type="transmembrane region" description="Helical" evidence="7">
    <location>
        <begin position="12"/>
        <end position="35"/>
    </location>
</feature>
<evidence type="ECO:0000256" key="6">
    <source>
        <dbReference type="ARBA" id="ARBA00023136"/>
    </source>
</evidence>
<keyword evidence="6 7" id="KW-0472">Membrane</keyword>
<evidence type="ECO:0000256" key="5">
    <source>
        <dbReference type="ARBA" id="ARBA00022989"/>
    </source>
</evidence>
<keyword evidence="2" id="KW-0328">Glycosyltransferase</keyword>
<sequence length="447" mass="48550">MDTIDLLVREAMLFAAVGLLVGGIDDLAVDLLYWLRRIWRCRRPAATVAGLPVPGRPGRLFVFVPAWDEEPVIAAMLATALARYDHPDFAIHVGLYPNDAATIAAARTVADRDRRVRLVIGPRPGPTTKADCLNSLWRDLMSLDRPAKAVILHDAEDVVHPDELRVFDSLIERHGVVQLPVLPLIAPGSIVGAHYADDFAQAHANHLAVRTALGAGMPLAGTGCAIAVETLAGLAAGNGGDPFDPDSLVEDYELGLRIAALGHGAIFARLLDADGEIVAVRAYFPDTLAAAVKQKARWITGIALAGWDRTGWGRPLAIMEHWWRARDRRTPLAMLLLLVAYLAVPAWLASAVGHWWTGTPVAPLPPLLRTLLAINAGLLAWRIAMRAIFTAQAYGWRQGFWSVPRLLVGNLVAMLAAARAIRRYVAMMRGRPLAWEKTAHVFPDAPA</sequence>
<keyword evidence="3 8" id="KW-0808">Transferase</keyword>
<dbReference type="PANTHER" id="PTHR43867">
    <property type="entry name" value="CELLULOSE SYNTHASE CATALYTIC SUBUNIT A [UDP-FORMING]"/>
    <property type="match status" value="1"/>
</dbReference>
<accession>A0ABT9EP97</accession>
<gene>
    <name evidence="8" type="ORF">Q5H91_15370</name>
</gene>
<dbReference type="RefSeq" id="WP_305174335.1">
    <property type="nucleotide sequence ID" value="NZ_JAUUDS010000011.1"/>
</dbReference>
<proteinExistence type="predicted"/>
<comment type="subcellular location">
    <subcellularLocation>
        <location evidence="1">Membrane</location>
        <topology evidence="1">Multi-pass membrane protein</topology>
    </subcellularLocation>
</comment>
<dbReference type="NCBIfam" id="NF011307">
    <property type="entry name" value="PRK14716.1-5"/>
    <property type="match status" value="1"/>
</dbReference>
<dbReference type="Gene3D" id="3.90.550.10">
    <property type="entry name" value="Spore Coat Polysaccharide Biosynthesis Protein SpsA, Chain A"/>
    <property type="match status" value="1"/>
</dbReference>
<dbReference type="EMBL" id="JAUUDS010000011">
    <property type="protein sequence ID" value="MDP1028603.1"/>
    <property type="molecule type" value="Genomic_DNA"/>
</dbReference>
<dbReference type="GO" id="GO:0016740">
    <property type="term" value="F:transferase activity"/>
    <property type="evidence" value="ECO:0007669"/>
    <property type="project" value="UniProtKB-KW"/>
</dbReference>
<feature type="transmembrane region" description="Helical" evidence="7">
    <location>
        <begin position="332"/>
        <end position="355"/>
    </location>
</feature>
<organism evidence="8 9">
    <name type="scientific">Sphingomonas aurea</name>
    <dbReference type="NCBI Taxonomy" id="3063994"/>
    <lineage>
        <taxon>Bacteria</taxon>
        <taxon>Pseudomonadati</taxon>
        <taxon>Pseudomonadota</taxon>
        <taxon>Alphaproteobacteria</taxon>
        <taxon>Sphingomonadales</taxon>
        <taxon>Sphingomonadaceae</taxon>
        <taxon>Sphingomonas</taxon>
    </lineage>
</organism>
<reference evidence="8 9" key="1">
    <citation type="submission" date="2023-07" db="EMBL/GenBank/DDBJ databases">
        <authorList>
            <person name="Kim M.K."/>
        </authorList>
    </citation>
    <scope>NUCLEOTIDE SEQUENCE [LARGE SCALE GENOMIC DNA]</scope>
    <source>
        <strain evidence="8 9">KR1UV-12</strain>
    </source>
</reference>
<keyword evidence="4 7" id="KW-0812">Transmembrane</keyword>
<keyword evidence="5 7" id="KW-1133">Transmembrane helix</keyword>